<keyword evidence="3" id="KW-1185">Reference proteome</keyword>
<protein>
    <submittedName>
        <fullName evidence="2">Phage holin family protein</fullName>
    </submittedName>
</protein>
<keyword evidence="1" id="KW-1133">Transmembrane helix</keyword>
<keyword evidence="1" id="KW-0472">Membrane</keyword>
<evidence type="ECO:0000313" key="3">
    <source>
        <dbReference type="Proteomes" id="UP001597387"/>
    </source>
</evidence>
<name>A0ABW4ZHR6_9SPHI</name>
<gene>
    <name evidence="2" type="ORF">ACFSJU_04195</name>
</gene>
<evidence type="ECO:0000256" key="1">
    <source>
        <dbReference type="SAM" id="Phobius"/>
    </source>
</evidence>
<organism evidence="2 3">
    <name type="scientific">Paradesertivirga mongoliensis</name>
    <dbReference type="NCBI Taxonomy" id="2100740"/>
    <lineage>
        <taxon>Bacteria</taxon>
        <taxon>Pseudomonadati</taxon>
        <taxon>Bacteroidota</taxon>
        <taxon>Sphingobacteriia</taxon>
        <taxon>Sphingobacteriales</taxon>
        <taxon>Sphingobacteriaceae</taxon>
        <taxon>Paradesertivirga</taxon>
    </lineage>
</organism>
<reference evidence="3" key="1">
    <citation type="journal article" date="2019" name="Int. J. Syst. Evol. Microbiol.">
        <title>The Global Catalogue of Microorganisms (GCM) 10K type strain sequencing project: providing services to taxonomists for standard genome sequencing and annotation.</title>
        <authorList>
            <consortium name="The Broad Institute Genomics Platform"/>
            <consortium name="The Broad Institute Genome Sequencing Center for Infectious Disease"/>
            <person name="Wu L."/>
            <person name="Ma J."/>
        </authorList>
    </citation>
    <scope>NUCLEOTIDE SEQUENCE [LARGE SCALE GENOMIC DNA]</scope>
    <source>
        <strain evidence="3">KCTC 42217</strain>
    </source>
</reference>
<proteinExistence type="predicted"/>
<comment type="caution">
    <text evidence="2">The sequence shown here is derived from an EMBL/GenBank/DDBJ whole genome shotgun (WGS) entry which is preliminary data.</text>
</comment>
<sequence length="124" mass="14239">MSETQTQTQEQERKVSPDLLALLKEYIATKVELTRLTVIERLTVVTANLITDSFVLIMGILTFLFASFTLALYLGEEFGSYALGFGIVALLYLTLALVMYFIKDKLVEKYLHDFMVKRIFNKKK</sequence>
<evidence type="ECO:0000313" key="2">
    <source>
        <dbReference type="EMBL" id="MFD2161580.1"/>
    </source>
</evidence>
<dbReference type="Proteomes" id="UP001597387">
    <property type="component" value="Unassembled WGS sequence"/>
</dbReference>
<dbReference type="EMBL" id="JBHUHZ010000001">
    <property type="protein sequence ID" value="MFD2161580.1"/>
    <property type="molecule type" value="Genomic_DNA"/>
</dbReference>
<accession>A0ABW4ZHR6</accession>
<feature type="transmembrane region" description="Helical" evidence="1">
    <location>
        <begin position="54"/>
        <end position="75"/>
    </location>
</feature>
<feature type="transmembrane region" description="Helical" evidence="1">
    <location>
        <begin position="81"/>
        <end position="102"/>
    </location>
</feature>
<keyword evidence="1" id="KW-0812">Transmembrane</keyword>
<dbReference type="RefSeq" id="WP_255898983.1">
    <property type="nucleotide sequence ID" value="NZ_JAFMZO010000001.1"/>
</dbReference>